<dbReference type="Pfam" id="PF08281">
    <property type="entry name" value="Sigma70_r4_2"/>
    <property type="match status" value="1"/>
</dbReference>
<organism evidence="7 8">
    <name type="scientific">Flavivirga aquimarina</name>
    <dbReference type="NCBI Taxonomy" id="2027862"/>
    <lineage>
        <taxon>Bacteria</taxon>
        <taxon>Pseudomonadati</taxon>
        <taxon>Bacteroidota</taxon>
        <taxon>Flavobacteriia</taxon>
        <taxon>Flavobacteriales</taxon>
        <taxon>Flavobacteriaceae</taxon>
        <taxon>Flavivirga</taxon>
    </lineage>
</organism>
<comment type="caution">
    <text evidence="7">The sequence shown here is derived from an EMBL/GenBank/DDBJ whole genome shotgun (WGS) entry which is preliminary data.</text>
</comment>
<evidence type="ECO:0000313" key="7">
    <source>
        <dbReference type="EMBL" id="MDO5970366.1"/>
    </source>
</evidence>
<dbReference type="NCBIfam" id="TIGR02937">
    <property type="entry name" value="sigma70-ECF"/>
    <property type="match status" value="1"/>
</dbReference>
<keyword evidence="4" id="KW-0804">Transcription</keyword>
<dbReference type="PANTHER" id="PTHR43133:SF46">
    <property type="entry name" value="RNA POLYMERASE SIGMA-70 FACTOR ECF SUBFAMILY"/>
    <property type="match status" value="1"/>
</dbReference>
<evidence type="ECO:0000256" key="1">
    <source>
        <dbReference type="ARBA" id="ARBA00010641"/>
    </source>
</evidence>
<dbReference type="Gene3D" id="1.10.1740.10">
    <property type="match status" value="1"/>
</dbReference>
<evidence type="ECO:0000256" key="2">
    <source>
        <dbReference type="ARBA" id="ARBA00023015"/>
    </source>
</evidence>
<evidence type="ECO:0000259" key="6">
    <source>
        <dbReference type="Pfam" id="PF08281"/>
    </source>
</evidence>
<dbReference type="NCBIfam" id="TIGR02985">
    <property type="entry name" value="Sig70_bacteroi1"/>
    <property type="match status" value="1"/>
</dbReference>
<gene>
    <name evidence="7" type="ORF">Q4Q35_11175</name>
</gene>
<dbReference type="RefSeq" id="WP_303278057.1">
    <property type="nucleotide sequence ID" value="NZ_JAUOEK010000119.1"/>
</dbReference>
<feature type="domain" description="RNA polymerase sigma-70 region 2" evidence="5">
    <location>
        <begin position="21"/>
        <end position="87"/>
    </location>
</feature>
<dbReference type="SUPFAM" id="SSF88946">
    <property type="entry name" value="Sigma2 domain of RNA polymerase sigma factors"/>
    <property type="match status" value="1"/>
</dbReference>
<protein>
    <submittedName>
        <fullName evidence="7">RNA polymerase sigma-70 factor</fullName>
    </submittedName>
</protein>
<dbReference type="InterPro" id="IPR014284">
    <property type="entry name" value="RNA_pol_sigma-70_dom"/>
</dbReference>
<dbReference type="InterPro" id="IPR039425">
    <property type="entry name" value="RNA_pol_sigma-70-like"/>
</dbReference>
<evidence type="ECO:0000256" key="4">
    <source>
        <dbReference type="ARBA" id="ARBA00023163"/>
    </source>
</evidence>
<dbReference type="EMBL" id="JAUOEK010000119">
    <property type="protein sequence ID" value="MDO5970366.1"/>
    <property type="molecule type" value="Genomic_DNA"/>
</dbReference>
<sequence>MDDRLLWEKIQNNDQLAFKSLFDSYYKPLFSSILQYTYSIPEAEDIVQDVFIKLWIKRETVIIKTSLKSYLFRSAYNTYIDKYRKQKIKNNLVESLKYDTLLTLLEEDDSEFKLKAERIKKIVETLPKRCKEILLLSKQEGYKNKEISKILKISIKTVESQLSIAYKKIRKGFF</sequence>
<feature type="domain" description="RNA polymerase sigma factor 70 region 4 type 2" evidence="6">
    <location>
        <begin position="117"/>
        <end position="169"/>
    </location>
</feature>
<dbReference type="InterPro" id="IPR013249">
    <property type="entry name" value="RNA_pol_sigma70_r4_t2"/>
</dbReference>
<dbReference type="SUPFAM" id="SSF88659">
    <property type="entry name" value="Sigma3 and sigma4 domains of RNA polymerase sigma factors"/>
    <property type="match status" value="1"/>
</dbReference>
<evidence type="ECO:0000259" key="5">
    <source>
        <dbReference type="Pfam" id="PF04542"/>
    </source>
</evidence>
<dbReference type="Proteomes" id="UP001176883">
    <property type="component" value="Unassembled WGS sequence"/>
</dbReference>
<keyword evidence="8" id="KW-1185">Reference proteome</keyword>
<comment type="similarity">
    <text evidence="1">Belongs to the sigma-70 factor family. ECF subfamily.</text>
</comment>
<keyword evidence="3" id="KW-0731">Sigma factor</keyword>
<dbReference type="InterPro" id="IPR007627">
    <property type="entry name" value="RNA_pol_sigma70_r2"/>
</dbReference>
<name>A0ABT8WB83_9FLAO</name>
<dbReference type="InterPro" id="IPR013324">
    <property type="entry name" value="RNA_pol_sigma_r3/r4-like"/>
</dbReference>
<reference evidence="7" key="1">
    <citation type="submission" date="2023-07" db="EMBL/GenBank/DDBJ databases">
        <title>Two novel species in the genus Flavivirga.</title>
        <authorList>
            <person name="Kwon K."/>
        </authorList>
    </citation>
    <scope>NUCLEOTIDE SEQUENCE</scope>
    <source>
        <strain evidence="7">KCTC 52353</strain>
    </source>
</reference>
<dbReference type="Gene3D" id="1.10.10.10">
    <property type="entry name" value="Winged helix-like DNA-binding domain superfamily/Winged helix DNA-binding domain"/>
    <property type="match status" value="1"/>
</dbReference>
<dbReference type="Pfam" id="PF04542">
    <property type="entry name" value="Sigma70_r2"/>
    <property type="match status" value="1"/>
</dbReference>
<dbReference type="InterPro" id="IPR014327">
    <property type="entry name" value="RNA_pol_sigma70_bacteroid"/>
</dbReference>
<evidence type="ECO:0000256" key="3">
    <source>
        <dbReference type="ARBA" id="ARBA00023082"/>
    </source>
</evidence>
<accession>A0ABT8WB83</accession>
<evidence type="ECO:0000313" key="8">
    <source>
        <dbReference type="Proteomes" id="UP001176883"/>
    </source>
</evidence>
<proteinExistence type="inferred from homology"/>
<dbReference type="PANTHER" id="PTHR43133">
    <property type="entry name" value="RNA POLYMERASE ECF-TYPE SIGMA FACTO"/>
    <property type="match status" value="1"/>
</dbReference>
<dbReference type="InterPro" id="IPR036388">
    <property type="entry name" value="WH-like_DNA-bd_sf"/>
</dbReference>
<dbReference type="InterPro" id="IPR013325">
    <property type="entry name" value="RNA_pol_sigma_r2"/>
</dbReference>
<keyword evidence="2" id="KW-0805">Transcription regulation</keyword>